<keyword evidence="3" id="KW-1185">Reference proteome</keyword>
<dbReference type="AlphaFoldDB" id="A0A168M571"/>
<dbReference type="VEuPathDB" id="FungiDB:MUCCIDRAFT_108220"/>
<dbReference type="OrthoDB" id="5588333at2759"/>
<evidence type="ECO:0000313" key="3">
    <source>
        <dbReference type="Proteomes" id="UP000077051"/>
    </source>
</evidence>
<evidence type="ECO:0000256" key="1">
    <source>
        <dbReference type="SAM" id="MobiDB-lite"/>
    </source>
</evidence>
<proteinExistence type="predicted"/>
<name>A0A168M571_MUCCL</name>
<accession>A0A168M571</accession>
<gene>
    <name evidence="2" type="ORF">MUCCIDRAFT_108220</name>
</gene>
<dbReference type="Proteomes" id="UP000077051">
    <property type="component" value="Unassembled WGS sequence"/>
</dbReference>
<sequence>MPFDNDHASSYSTQPPPLSADDIVQQLLQRTLREVPSSSSPWLLRRNGKEEGLSRTYKQRVASSPIDQRPHPTLPSLSFRPLIRNVRDLSAPVGAERISKHMAVLLDKIHLSNRRGAKHKRLKARAVGSTHAVLNGAPVDAVVTHGSWFSIIKSLHARLDVFYQPAQQAQQALNGHFRQEIASLYSLLANFGQTNRSPVPLSAPTHSALADTAAANSITDFSTQTPSSQFKPPPLCTHILQRPSSNLTKRRRAASTLSLRLTHSATDSTLFTAFHLHRSHRMSHNDELCATLDAIDVDSKRVLDVTFPACNTTSILILTDYQQAHVLKGLSDDEFQFLPNFISPVDSKYIPDLMYTDMPAPQLARITVALHTDR</sequence>
<comment type="caution">
    <text evidence="2">The sequence shown here is derived from an EMBL/GenBank/DDBJ whole genome shotgun (WGS) entry which is preliminary data.</text>
</comment>
<organism evidence="2 3">
    <name type="scientific">Mucor lusitanicus CBS 277.49</name>
    <dbReference type="NCBI Taxonomy" id="747725"/>
    <lineage>
        <taxon>Eukaryota</taxon>
        <taxon>Fungi</taxon>
        <taxon>Fungi incertae sedis</taxon>
        <taxon>Mucoromycota</taxon>
        <taxon>Mucoromycotina</taxon>
        <taxon>Mucoromycetes</taxon>
        <taxon>Mucorales</taxon>
        <taxon>Mucorineae</taxon>
        <taxon>Mucoraceae</taxon>
        <taxon>Mucor</taxon>
    </lineage>
</organism>
<dbReference type="EMBL" id="AMYB01000003">
    <property type="protein sequence ID" value="OAD04398.1"/>
    <property type="molecule type" value="Genomic_DNA"/>
</dbReference>
<reference evidence="2 3" key="1">
    <citation type="submission" date="2015-06" db="EMBL/GenBank/DDBJ databases">
        <title>Expansion of signal transduction pathways in fungi by whole-genome duplication.</title>
        <authorList>
            <consortium name="DOE Joint Genome Institute"/>
            <person name="Corrochano L.M."/>
            <person name="Kuo A."/>
            <person name="Marcet-Houben M."/>
            <person name="Polaino S."/>
            <person name="Salamov A."/>
            <person name="Villalobos J.M."/>
            <person name="Alvarez M.I."/>
            <person name="Avalos J."/>
            <person name="Benito E.P."/>
            <person name="Benoit I."/>
            <person name="Burger G."/>
            <person name="Camino L.P."/>
            <person name="Canovas D."/>
            <person name="Cerda-Olmedo E."/>
            <person name="Cheng J.-F."/>
            <person name="Dominguez A."/>
            <person name="Elias M."/>
            <person name="Eslava A.P."/>
            <person name="Glaser F."/>
            <person name="Grimwood J."/>
            <person name="Gutierrez G."/>
            <person name="Heitman J."/>
            <person name="Henrissat B."/>
            <person name="Iturriaga E.A."/>
            <person name="Lang B.F."/>
            <person name="Lavin J.L."/>
            <person name="Lee S."/>
            <person name="Li W."/>
            <person name="Lindquist E."/>
            <person name="Lopez-Garcia S."/>
            <person name="Luque E.M."/>
            <person name="Marcos A.T."/>
            <person name="Martin J."/>
            <person name="Mccluskey K."/>
            <person name="Medina H.R."/>
            <person name="Miralles-Duran A."/>
            <person name="Miyazaki A."/>
            <person name="Munoz-Torres E."/>
            <person name="Oguiza J.A."/>
            <person name="Ohm R."/>
            <person name="Olmedo M."/>
            <person name="Orejas M."/>
            <person name="Ortiz-Castellanos L."/>
            <person name="Pisabarro A.G."/>
            <person name="Rodriguez-Romero J."/>
            <person name="Ruiz-Herrera J."/>
            <person name="Ruiz-Vazquez R."/>
            <person name="Sanz C."/>
            <person name="Schackwitz W."/>
            <person name="Schmutz J."/>
            <person name="Shahriari M."/>
            <person name="Shelest E."/>
            <person name="Silva-Franco F."/>
            <person name="Soanes D."/>
            <person name="Syed K."/>
            <person name="Tagua V.G."/>
            <person name="Talbot N.J."/>
            <person name="Thon M."/>
            <person name="De Vries R.P."/>
            <person name="Wiebenga A."/>
            <person name="Yadav J.S."/>
            <person name="Braun E.L."/>
            <person name="Baker S."/>
            <person name="Garre V."/>
            <person name="Horwitz B."/>
            <person name="Torres-Martinez S."/>
            <person name="Idnurm A."/>
            <person name="Herrera-Estrella A."/>
            <person name="Gabaldon T."/>
            <person name="Grigoriev I.V."/>
        </authorList>
    </citation>
    <scope>NUCLEOTIDE SEQUENCE [LARGE SCALE GENOMIC DNA]</scope>
    <source>
        <strain evidence="2 3">CBS 277.49</strain>
    </source>
</reference>
<protein>
    <submittedName>
        <fullName evidence="2">Uncharacterized protein</fullName>
    </submittedName>
</protein>
<feature type="region of interest" description="Disordered" evidence="1">
    <location>
        <begin position="51"/>
        <end position="74"/>
    </location>
</feature>
<feature type="region of interest" description="Disordered" evidence="1">
    <location>
        <begin position="1"/>
        <end position="20"/>
    </location>
</feature>
<dbReference type="STRING" id="747725.A0A168M571"/>
<evidence type="ECO:0000313" key="2">
    <source>
        <dbReference type="EMBL" id="OAD04398.1"/>
    </source>
</evidence>